<evidence type="ECO:0000313" key="3">
    <source>
        <dbReference type="Proteomes" id="UP000253426"/>
    </source>
</evidence>
<dbReference type="OrthoDB" id="9772788at2"/>
<dbReference type="AlphaFoldDB" id="A0A366H1C5"/>
<dbReference type="SUPFAM" id="SSF54637">
    <property type="entry name" value="Thioesterase/thiol ester dehydrase-isomerase"/>
    <property type="match status" value="1"/>
</dbReference>
<dbReference type="PANTHER" id="PTHR30272:SF1">
    <property type="entry name" value="3-HYDROXYACYL-[ACYL-CARRIER-PROTEIN] DEHYDRATASE"/>
    <property type="match status" value="1"/>
</dbReference>
<organism evidence="2 3">
    <name type="scientific">Roseimicrobium gellanilyticum</name>
    <dbReference type="NCBI Taxonomy" id="748857"/>
    <lineage>
        <taxon>Bacteria</taxon>
        <taxon>Pseudomonadati</taxon>
        <taxon>Verrucomicrobiota</taxon>
        <taxon>Verrucomicrobiia</taxon>
        <taxon>Verrucomicrobiales</taxon>
        <taxon>Verrucomicrobiaceae</taxon>
        <taxon>Roseimicrobium</taxon>
    </lineage>
</organism>
<dbReference type="EMBL" id="QNRR01000020">
    <property type="protein sequence ID" value="RBP35674.1"/>
    <property type="molecule type" value="Genomic_DNA"/>
</dbReference>
<dbReference type="Proteomes" id="UP000253426">
    <property type="component" value="Unassembled WGS sequence"/>
</dbReference>
<dbReference type="CDD" id="cd01288">
    <property type="entry name" value="FabZ"/>
    <property type="match status" value="1"/>
</dbReference>
<keyword evidence="3" id="KW-1185">Reference proteome</keyword>
<sequence length="154" mass="16194">MEPPPTAPNPLDSLPHGPEFRFVDAIVELEPGRRAVGTYLLKGSEDFLRGHFPAQPILPAVIMVEAIAQVAGVALQSDSQIPAMPDLRLTAIRNVKILGTAVPSETLQIEATIQGRMGNLVQAAGSVRVGDRLIAEGQVTMSGGSKEPVLAPTA</sequence>
<dbReference type="Gene3D" id="3.10.129.10">
    <property type="entry name" value="Hotdog Thioesterase"/>
    <property type="match status" value="1"/>
</dbReference>
<dbReference type="GO" id="GO:0016829">
    <property type="term" value="F:lyase activity"/>
    <property type="evidence" value="ECO:0007669"/>
    <property type="project" value="UniProtKB-KW"/>
</dbReference>
<comment type="caution">
    <text evidence="2">The sequence shown here is derived from an EMBL/GenBank/DDBJ whole genome shotgun (WGS) entry which is preliminary data.</text>
</comment>
<accession>A0A366H1C5</accession>
<evidence type="ECO:0000313" key="2">
    <source>
        <dbReference type="EMBL" id="RBP35674.1"/>
    </source>
</evidence>
<keyword evidence="1" id="KW-0456">Lyase</keyword>
<dbReference type="InterPro" id="IPR029069">
    <property type="entry name" value="HotDog_dom_sf"/>
</dbReference>
<evidence type="ECO:0000256" key="1">
    <source>
        <dbReference type="ARBA" id="ARBA00023239"/>
    </source>
</evidence>
<dbReference type="Pfam" id="PF07977">
    <property type="entry name" value="FabA"/>
    <property type="match status" value="1"/>
</dbReference>
<reference evidence="2 3" key="1">
    <citation type="submission" date="2018-06" db="EMBL/GenBank/DDBJ databases">
        <title>Genomic Encyclopedia of Type Strains, Phase IV (KMG-IV): sequencing the most valuable type-strain genomes for metagenomic binning, comparative biology and taxonomic classification.</title>
        <authorList>
            <person name="Goeker M."/>
        </authorList>
    </citation>
    <scope>NUCLEOTIDE SEQUENCE [LARGE SCALE GENOMIC DNA]</scope>
    <source>
        <strain evidence="2 3">DSM 25532</strain>
    </source>
</reference>
<name>A0A366H1C5_9BACT</name>
<gene>
    <name evidence="2" type="ORF">DES53_12043</name>
</gene>
<protein>
    <submittedName>
        <fullName evidence="2">3-hydroxyacyl-[acyl-carrier-protein] dehydratase</fullName>
    </submittedName>
</protein>
<dbReference type="PANTHER" id="PTHR30272">
    <property type="entry name" value="3-HYDROXYACYL-[ACYL-CARRIER-PROTEIN] DEHYDRATASE"/>
    <property type="match status" value="1"/>
</dbReference>
<dbReference type="InterPro" id="IPR013114">
    <property type="entry name" value="FabA_FabZ"/>
</dbReference>
<proteinExistence type="predicted"/>